<dbReference type="Proteomes" id="UP001334732">
    <property type="component" value="Chromosome"/>
</dbReference>
<proteinExistence type="predicted"/>
<gene>
    <name evidence="1" type="ORF">VA613_03985</name>
</gene>
<evidence type="ECO:0000313" key="2">
    <source>
        <dbReference type="Proteomes" id="UP001334732"/>
    </source>
</evidence>
<sequence>MSDFFEMLTTITRRRKAESGSPFASVKATEKWLKNLHADSEYDAHHALVEGLERFNAENEAASVERMKSLMKLEEAGLAMQARIVDQYVRNQAAFRLARQALWRESWLFWSMLAEAWLGMLKQAYRNPQSGALKPFAAELGARALRYAGLVMRWDYHQARSPAASTWRRVHKVYRLMEREGGATRDVRIGGQSTQCAREYTLIVLLGLIHPLGYRPQEIEAIAQILEGYEPLPLPVTVPQRGVHTHVVDLSLSEGASMLEHDWVQGRRLRYFALGPLVDYLKALDERTPEVGNGLTRQVASLIERGGIRRSRQRTHRFGRVWVAAGMGNILNALAHPESAKGRPLLEPWMLRDESTEGMGFSLSETAALPHGRLVAVTWDPAESVWQLLAIRWDREEDGQHLVGTQRLSRHPKRVDIYFETDVPGVTREPTSAVFLPMTHTEQGVSNLLLPKTHYQLGAPLMLRDGDVAYRLRLGEVQETHEGWLRVGMDVIGREQFAAAA</sequence>
<name>A0ABZ1CKY3_9PROT</name>
<accession>A0ABZ1CKY3</accession>
<keyword evidence="2" id="KW-1185">Reference proteome</keyword>
<protein>
    <recommendedName>
        <fullName evidence="3">DUF2357 domain-containing protein</fullName>
    </recommendedName>
</protein>
<evidence type="ECO:0008006" key="3">
    <source>
        <dbReference type="Google" id="ProtNLM"/>
    </source>
</evidence>
<organism evidence="1 2">
    <name type="scientific">Thiobacillus sedimenti</name>
    <dbReference type="NCBI Taxonomy" id="3110231"/>
    <lineage>
        <taxon>Bacteria</taxon>
        <taxon>Pseudomonadati</taxon>
        <taxon>Pseudomonadota</taxon>
        <taxon>Betaproteobacteria</taxon>
        <taxon>Nitrosomonadales</taxon>
        <taxon>Thiobacillaceae</taxon>
        <taxon>Thiobacillus</taxon>
    </lineage>
</organism>
<reference evidence="1 2" key="1">
    <citation type="submission" date="2023-12" db="EMBL/GenBank/DDBJ databases">
        <title>Thiobacillus sedimentum sp. nov., a chemolithoautotrophic sulfur-oxidizing bacterium isolated from freshwater sediment.</title>
        <authorList>
            <person name="Luo J."/>
            <person name="Dai C."/>
        </authorList>
    </citation>
    <scope>NUCLEOTIDE SEQUENCE [LARGE SCALE GENOMIC DNA]</scope>
    <source>
        <strain evidence="1 2">SCUT-2</strain>
    </source>
</reference>
<dbReference type="EMBL" id="CP141769">
    <property type="protein sequence ID" value="WRS40034.1"/>
    <property type="molecule type" value="Genomic_DNA"/>
</dbReference>
<evidence type="ECO:0000313" key="1">
    <source>
        <dbReference type="EMBL" id="WRS40034.1"/>
    </source>
</evidence>
<dbReference type="RefSeq" id="WP_324780565.1">
    <property type="nucleotide sequence ID" value="NZ_CP141769.1"/>
</dbReference>